<reference evidence="8 9" key="1">
    <citation type="journal article" date="2022" name="bioRxiv">
        <title>Genomics of Preaxostyla Flagellates Illuminates Evolutionary Transitions and the Path Towards Mitochondrial Loss.</title>
        <authorList>
            <person name="Novak L.V.F."/>
            <person name="Treitli S.C."/>
            <person name="Pyrih J."/>
            <person name="Halakuc P."/>
            <person name="Pipaliya S.V."/>
            <person name="Vacek V."/>
            <person name="Brzon O."/>
            <person name="Soukal P."/>
            <person name="Eme L."/>
            <person name="Dacks J.B."/>
            <person name="Karnkowska A."/>
            <person name="Elias M."/>
            <person name="Hampl V."/>
        </authorList>
    </citation>
    <scope>NUCLEOTIDE SEQUENCE [LARGE SCALE GENOMIC DNA]</scope>
    <source>
        <strain evidence="8">NAU3</strain>
        <tissue evidence="8">Gut</tissue>
    </source>
</reference>
<dbReference type="SUPFAM" id="SSF57863">
    <property type="entry name" value="ArfGap/RecO-like zinc finger"/>
    <property type="match status" value="1"/>
</dbReference>
<dbReference type="SMART" id="SM00105">
    <property type="entry name" value="ArfGap"/>
    <property type="match status" value="1"/>
</dbReference>
<name>A0ABQ9Y1P4_9EUKA</name>
<evidence type="ECO:0000313" key="9">
    <source>
        <dbReference type="Proteomes" id="UP001281761"/>
    </source>
</evidence>
<gene>
    <name evidence="8" type="ORF">BLNAU_7327</name>
</gene>
<evidence type="ECO:0000259" key="7">
    <source>
        <dbReference type="PROSITE" id="PS50115"/>
    </source>
</evidence>
<evidence type="ECO:0000256" key="2">
    <source>
        <dbReference type="ARBA" id="ARBA00022723"/>
    </source>
</evidence>
<protein>
    <submittedName>
        <fullName evidence="8">ADP-ribosylation factor GTPase-activating protein AGD10</fullName>
    </submittedName>
</protein>
<dbReference type="PANTHER" id="PTHR45686:SF4">
    <property type="entry name" value="ADP-RIBOSYLATION FACTOR GTPASE ACTIVATING PROTEIN 3, ISOFORM H"/>
    <property type="match status" value="1"/>
</dbReference>
<feature type="compositionally biased region" description="Basic and acidic residues" evidence="6">
    <location>
        <begin position="383"/>
        <end position="394"/>
    </location>
</feature>
<keyword evidence="2" id="KW-0479">Metal-binding</keyword>
<dbReference type="InterPro" id="IPR038508">
    <property type="entry name" value="ArfGAP_dom_sf"/>
</dbReference>
<evidence type="ECO:0000313" key="8">
    <source>
        <dbReference type="EMBL" id="KAK2957672.1"/>
    </source>
</evidence>
<organism evidence="8 9">
    <name type="scientific">Blattamonas nauphoetae</name>
    <dbReference type="NCBI Taxonomy" id="2049346"/>
    <lineage>
        <taxon>Eukaryota</taxon>
        <taxon>Metamonada</taxon>
        <taxon>Preaxostyla</taxon>
        <taxon>Oxymonadida</taxon>
        <taxon>Blattamonas</taxon>
    </lineage>
</organism>
<comment type="caution">
    <text evidence="8">The sequence shown here is derived from an EMBL/GenBank/DDBJ whole genome shotgun (WGS) entry which is preliminary data.</text>
</comment>
<keyword evidence="3 5" id="KW-0863">Zinc-finger</keyword>
<keyword evidence="4" id="KW-0862">Zinc</keyword>
<feature type="domain" description="Arf-GAP" evidence="7">
    <location>
        <begin position="12"/>
        <end position="119"/>
    </location>
</feature>
<evidence type="ECO:0000256" key="4">
    <source>
        <dbReference type="ARBA" id="ARBA00022833"/>
    </source>
</evidence>
<dbReference type="InterPro" id="IPR037278">
    <property type="entry name" value="ARFGAP/RecO"/>
</dbReference>
<dbReference type="CDD" id="cd08831">
    <property type="entry name" value="ArfGap_ArfGap2_3_like"/>
    <property type="match status" value="1"/>
</dbReference>
<keyword evidence="9" id="KW-1185">Reference proteome</keyword>
<dbReference type="Gene3D" id="1.10.220.150">
    <property type="entry name" value="Arf GTPase activating protein"/>
    <property type="match status" value="1"/>
</dbReference>
<feature type="compositionally biased region" description="Polar residues" evidence="6">
    <location>
        <begin position="148"/>
        <end position="164"/>
    </location>
</feature>
<dbReference type="Pfam" id="PF01412">
    <property type="entry name" value="ArfGap"/>
    <property type="match status" value="1"/>
</dbReference>
<evidence type="ECO:0000256" key="3">
    <source>
        <dbReference type="ARBA" id="ARBA00022771"/>
    </source>
</evidence>
<dbReference type="EMBL" id="JARBJD010000044">
    <property type="protein sequence ID" value="KAK2957672.1"/>
    <property type="molecule type" value="Genomic_DNA"/>
</dbReference>
<dbReference type="PANTHER" id="PTHR45686">
    <property type="entry name" value="ADP-RIBOSYLATION FACTOR GTPASE ACTIVATING PROTEIN 3, ISOFORM H-RELATED"/>
    <property type="match status" value="1"/>
</dbReference>
<feature type="compositionally biased region" description="Basic and acidic residues" evidence="6">
    <location>
        <begin position="323"/>
        <end position="349"/>
    </location>
</feature>
<sequence>MANRGIPCPDWKERVAALQRQKENRCCFDCGAYTTGWISSTYGVFICIQCSGVHRGLGVKYTFIRSTELDELNEVEMLSLELGGNRRAAEFFKSHGWSGMVGERNHLQKYTSSAAQQYKIHLNSLIEKSLMERNLIPSSVPQKPLPTPSRTAESQQSPQTTLQDHQNEQTPPPQASPERKSLPSTRAPKASDPDDFFNDEPSFASQPKRSFRRTNLIPIDQDTSHPPSPSPPSTSQTPHNFQPSPVPKSIDSPARLTPTSSYQASPSLRDTNSPSYRDYDQNTRKSQDWVGKITEFVTLATNKAKPIVQNLVDNTKQVWEKTKDRWQEKDPHQDTAFRVREHDAHERFRSAPAYLSDEHKQAPKDNSLWDDFDNEENTPVESSEQHINEHDEPRAPPTNHQTF</sequence>
<dbReference type="PROSITE" id="PS50115">
    <property type="entry name" value="ARFGAP"/>
    <property type="match status" value="1"/>
</dbReference>
<dbReference type="Proteomes" id="UP001281761">
    <property type="component" value="Unassembled WGS sequence"/>
</dbReference>
<feature type="compositionally biased region" description="Acidic residues" evidence="6">
    <location>
        <begin position="368"/>
        <end position="378"/>
    </location>
</feature>
<evidence type="ECO:0000256" key="6">
    <source>
        <dbReference type="SAM" id="MobiDB-lite"/>
    </source>
</evidence>
<accession>A0ABQ9Y1P4</accession>
<feature type="region of interest" description="Disordered" evidence="6">
    <location>
        <begin position="137"/>
        <end position="288"/>
    </location>
</feature>
<proteinExistence type="predicted"/>
<dbReference type="InterPro" id="IPR001164">
    <property type="entry name" value="ArfGAP_dom"/>
</dbReference>
<evidence type="ECO:0000256" key="1">
    <source>
        <dbReference type="ARBA" id="ARBA00022468"/>
    </source>
</evidence>
<keyword evidence="1" id="KW-0343">GTPase activation</keyword>
<feature type="compositionally biased region" description="Basic and acidic residues" evidence="6">
    <location>
        <begin position="277"/>
        <end position="287"/>
    </location>
</feature>
<feature type="compositionally biased region" description="Polar residues" evidence="6">
    <location>
        <begin position="257"/>
        <end position="275"/>
    </location>
</feature>
<feature type="region of interest" description="Disordered" evidence="6">
    <location>
        <begin position="323"/>
        <end position="403"/>
    </location>
</feature>
<dbReference type="PRINTS" id="PR00405">
    <property type="entry name" value="REVINTRACTNG"/>
</dbReference>
<evidence type="ECO:0000256" key="5">
    <source>
        <dbReference type="PROSITE-ProRule" id="PRU00288"/>
    </source>
</evidence>